<evidence type="ECO:0000256" key="9">
    <source>
        <dbReference type="ARBA" id="ARBA00022692"/>
    </source>
</evidence>
<dbReference type="InterPro" id="IPR036259">
    <property type="entry name" value="MFS_trans_sf"/>
</dbReference>
<dbReference type="PANTHER" id="PTHR23503:SF32">
    <property type="entry name" value="SOLUTE CARRIER FAMILY 2, FACILITATED GLUCOSE TRANSPORTER MEMBER 5"/>
    <property type="match status" value="1"/>
</dbReference>
<gene>
    <name evidence="17" type="ORF">NXF25_017603</name>
</gene>
<feature type="region of interest" description="Disordered" evidence="14">
    <location>
        <begin position="24"/>
        <end position="58"/>
    </location>
</feature>
<feature type="transmembrane region" description="Helical" evidence="15">
    <location>
        <begin position="420"/>
        <end position="444"/>
    </location>
</feature>
<keyword evidence="18" id="KW-1185">Reference proteome</keyword>
<evidence type="ECO:0000256" key="14">
    <source>
        <dbReference type="SAM" id="MobiDB-lite"/>
    </source>
</evidence>
<evidence type="ECO:0000256" key="11">
    <source>
        <dbReference type="ARBA" id="ARBA00023136"/>
    </source>
</evidence>
<evidence type="ECO:0000256" key="5">
    <source>
        <dbReference type="ARBA" id="ARBA00015973"/>
    </source>
</evidence>
<protein>
    <recommendedName>
        <fullName evidence="5">Solute carrier family 2, facilitated glucose transporter member 5</fullName>
    </recommendedName>
    <alternativeName>
        <fullName evidence="13">Fructose transporter</fullName>
    </alternativeName>
    <alternativeName>
        <fullName evidence="12">Glucose transporter type 5, small intestine</fullName>
    </alternativeName>
</protein>
<evidence type="ECO:0000256" key="12">
    <source>
        <dbReference type="ARBA" id="ARBA00029961"/>
    </source>
</evidence>
<organism evidence="17 18">
    <name type="scientific">Crotalus adamanteus</name>
    <name type="common">Eastern diamondback rattlesnake</name>
    <dbReference type="NCBI Taxonomy" id="8729"/>
    <lineage>
        <taxon>Eukaryota</taxon>
        <taxon>Metazoa</taxon>
        <taxon>Chordata</taxon>
        <taxon>Craniata</taxon>
        <taxon>Vertebrata</taxon>
        <taxon>Euteleostomi</taxon>
        <taxon>Lepidosauria</taxon>
        <taxon>Squamata</taxon>
        <taxon>Bifurcata</taxon>
        <taxon>Unidentata</taxon>
        <taxon>Episquamata</taxon>
        <taxon>Toxicofera</taxon>
        <taxon>Serpentes</taxon>
        <taxon>Colubroidea</taxon>
        <taxon>Viperidae</taxon>
        <taxon>Crotalinae</taxon>
        <taxon>Crotalus</taxon>
    </lineage>
</organism>
<dbReference type="InterPro" id="IPR005829">
    <property type="entry name" value="Sugar_transporter_CS"/>
</dbReference>
<dbReference type="GO" id="GO:0070837">
    <property type="term" value="P:dehydroascorbic acid transport"/>
    <property type="evidence" value="ECO:0007669"/>
    <property type="project" value="TreeGrafter"/>
</dbReference>
<dbReference type="Gene3D" id="1.20.1250.20">
    <property type="entry name" value="MFS general substrate transporter like domains"/>
    <property type="match status" value="1"/>
</dbReference>
<feature type="transmembrane region" description="Helical" evidence="15">
    <location>
        <begin position="362"/>
        <end position="382"/>
    </location>
</feature>
<evidence type="ECO:0000256" key="2">
    <source>
        <dbReference type="ARBA" id="ARBA00004135"/>
    </source>
</evidence>
<comment type="caution">
    <text evidence="17">The sequence shown here is derived from an EMBL/GenBank/DDBJ whole genome shotgun (WGS) entry which is preliminary data.</text>
</comment>
<evidence type="ECO:0000313" key="17">
    <source>
        <dbReference type="EMBL" id="KAK9392016.1"/>
    </source>
</evidence>
<keyword evidence="11 15" id="KW-0472">Membrane</keyword>
<dbReference type="GO" id="GO:1990539">
    <property type="term" value="P:fructose import across plasma membrane"/>
    <property type="evidence" value="ECO:0007669"/>
    <property type="project" value="UniProtKB-ARBA"/>
</dbReference>
<feature type="transmembrane region" description="Helical" evidence="15">
    <location>
        <begin position="322"/>
        <end position="346"/>
    </location>
</feature>
<dbReference type="PROSITE" id="PS00216">
    <property type="entry name" value="SUGAR_TRANSPORT_1"/>
    <property type="match status" value="1"/>
</dbReference>
<feature type="domain" description="Major facilitator superfamily (MFS) profile" evidence="16">
    <location>
        <begin position="71"/>
        <end position="510"/>
    </location>
</feature>
<dbReference type="GO" id="GO:0046323">
    <property type="term" value="P:D-glucose import"/>
    <property type="evidence" value="ECO:0007669"/>
    <property type="project" value="TreeGrafter"/>
</dbReference>
<evidence type="ECO:0000256" key="1">
    <source>
        <dbReference type="ARBA" id="ARBA00000590"/>
    </source>
</evidence>
<dbReference type="InterPro" id="IPR003663">
    <property type="entry name" value="Sugar/inositol_transpt"/>
</dbReference>
<feature type="transmembrane region" description="Helical" evidence="15">
    <location>
        <begin position="172"/>
        <end position="194"/>
    </location>
</feature>
<dbReference type="GO" id="GO:0055056">
    <property type="term" value="F:D-glucose transmembrane transporter activity"/>
    <property type="evidence" value="ECO:0007669"/>
    <property type="project" value="TreeGrafter"/>
</dbReference>
<dbReference type="AlphaFoldDB" id="A0AAW1AR84"/>
<evidence type="ECO:0000256" key="4">
    <source>
        <dbReference type="ARBA" id="ARBA00007004"/>
    </source>
</evidence>
<feature type="transmembrane region" description="Helical" evidence="15">
    <location>
        <begin position="144"/>
        <end position="166"/>
    </location>
</feature>
<dbReference type="SUPFAM" id="SSF103473">
    <property type="entry name" value="MFS general substrate transporter"/>
    <property type="match status" value="1"/>
</dbReference>
<evidence type="ECO:0000313" key="18">
    <source>
        <dbReference type="Proteomes" id="UP001474421"/>
    </source>
</evidence>
<keyword evidence="10 15" id="KW-1133">Transmembrane helix</keyword>
<accession>A0AAW1AR84</accession>
<feature type="transmembrane region" description="Helical" evidence="15">
    <location>
        <begin position="389"/>
        <end position="408"/>
    </location>
</feature>
<dbReference type="InterPro" id="IPR005828">
    <property type="entry name" value="MFS_sugar_transport-like"/>
</dbReference>
<name>A0AAW1AR84_CROAD</name>
<keyword evidence="9 15" id="KW-0812">Transmembrane</keyword>
<dbReference type="GO" id="GO:0042383">
    <property type="term" value="C:sarcolemma"/>
    <property type="evidence" value="ECO:0007669"/>
    <property type="project" value="UniProtKB-SubCell"/>
</dbReference>
<evidence type="ECO:0000256" key="6">
    <source>
        <dbReference type="ARBA" id="ARBA00022448"/>
    </source>
</evidence>
<comment type="similarity">
    <text evidence="4">Belongs to the major facilitator superfamily. Sugar transporter (TC 2.A.1.1) family. Glucose transporter subfamily.</text>
</comment>
<feature type="transmembrane region" description="Helical" evidence="15">
    <location>
        <begin position="236"/>
        <end position="257"/>
    </location>
</feature>
<dbReference type="InterPro" id="IPR020846">
    <property type="entry name" value="MFS_dom"/>
</dbReference>
<reference evidence="17 18" key="1">
    <citation type="journal article" date="2024" name="Proc. Natl. Acad. Sci. U.S.A.">
        <title>The genetic regulatory architecture and epigenomic basis for age-related changes in rattlesnake venom.</title>
        <authorList>
            <person name="Hogan M.P."/>
            <person name="Holding M.L."/>
            <person name="Nystrom G.S."/>
            <person name="Colston T.J."/>
            <person name="Bartlett D.A."/>
            <person name="Mason A.J."/>
            <person name="Ellsworth S.A."/>
            <person name="Rautsaw R.M."/>
            <person name="Lawrence K.C."/>
            <person name="Strickland J.L."/>
            <person name="He B."/>
            <person name="Fraser P."/>
            <person name="Margres M.J."/>
            <person name="Gilbert D.M."/>
            <person name="Gibbs H.L."/>
            <person name="Parkinson C.L."/>
            <person name="Rokyta D.R."/>
        </authorList>
    </citation>
    <scope>NUCLEOTIDE SEQUENCE [LARGE SCALE GENOMIC DNA]</scope>
    <source>
        <strain evidence="17">DRR0105</strain>
    </source>
</reference>
<dbReference type="PROSITE" id="PS00217">
    <property type="entry name" value="SUGAR_TRANSPORT_2"/>
    <property type="match status" value="1"/>
</dbReference>
<feature type="transmembrane region" description="Helical" evidence="15">
    <location>
        <begin position="110"/>
        <end position="137"/>
    </location>
</feature>
<evidence type="ECO:0000256" key="15">
    <source>
        <dbReference type="SAM" id="Phobius"/>
    </source>
</evidence>
<dbReference type="EMBL" id="JAOTOJ010000017">
    <property type="protein sequence ID" value="KAK9392016.1"/>
    <property type="molecule type" value="Genomic_DNA"/>
</dbReference>
<dbReference type="PROSITE" id="PS50850">
    <property type="entry name" value="MFS"/>
    <property type="match status" value="1"/>
</dbReference>
<evidence type="ECO:0000259" key="16">
    <source>
        <dbReference type="PROSITE" id="PS50850"/>
    </source>
</evidence>
<comment type="catalytic activity">
    <reaction evidence="1">
        <text>D-fructose(out) = D-fructose(in)</text>
        <dbReference type="Rhea" id="RHEA:60372"/>
        <dbReference type="ChEBI" id="CHEBI:37721"/>
    </reaction>
</comment>
<feature type="transmembrane region" description="Helical" evidence="15">
    <location>
        <begin position="483"/>
        <end position="503"/>
    </location>
</feature>
<dbReference type="PRINTS" id="PR00171">
    <property type="entry name" value="SUGRTRNSPORT"/>
</dbReference>
<evidence type="ECO:0000256" key="8">
    <source>
        <dbReference type="ARBA" id="ARBA00022597"/>
    </source>
</evidence>
<evidence type="ECO:0000256" key="7">
    <source>
        <dbReference type="ARBA" id="ARBA00022475"/>
    </source>
</evidence>
<comment type="subcellular location">
    <subcellularLocation>
        <location evidence="2">Cell membrane</location>
        <location evidence="2">Sarcolemma</location>
    </subcellularLocation>
    <subcellularLocation>
        <location evidence="3">Cell membrane</location>
        <topology evidence="3">Multi-pass membrane protein</topology>
    </subcellularLocation>
</comment>
<sequence length="609" mass="67969">MPELGTGLLQTGWQKTALEDQEDADKFGEFRNETQSSQKKRAPLGQPRRIDNKEKPKPTIRDYLTGTLIISMSVSYLGHFEYGYTLILVHHPASLFVANLTKEEVKNLKHFWFILSPAVIFFPMGGFIGIVLFANLVDKYGRKYLLLFNNTLAFVVSIFLCISNSIRLFEFTLFANFVTGICSGIFSCCDPLYLIEVSPTPIRGSITAASALFFSLGVILGYTLGLPHMLGNEEGFPFMAILLGLIATICILLLLICPESPRFIFIQKKNETKATEVLRSLRAQGDVMNEIKDLQEEDFYELKANEKNMTFWKFLHARNFRWPIVTTIVLMAGSQLSGINGMFFYAKRVYVVMGLSKPISEIISLSINLIILITIIASINLIEMWGRRIPLIMGLMICSMACILLTLALEFQVQSPPVSFLSLVFIIIFLIGHMIGPGPIRVVILGELFLQSTRALAFTIGYSALWFSRFVSGMILIQLELLLGPYSLLVYWPFCVATFIYLFKMLPESKGKTFVAIQGESQLLVCWLKPHFTEVDPRMAEEDVAVSGGASLGFVNGSVWGAERKGVGVGGSRKPKGFSRLLRMAPRAVGTAPRSPSHVSLLPLARPFL</sequence>
<dbReference type="PANTHER" id="PTHR23503">
    <property type="entry name" value="SOLUTE CARRIER FAMILY 2"/>
    <property type="match status" value="1"/>
</dbReference>
<dbReference type="FunFam" id="1.20.1250.20:FF:001511">
    <property type="entry name" value="Solute carrier family 2, facilitated glucose transporter member 5"/>
    <property type="match status" value="1"/>
</dbReference>
<dbReference type="GO" id="GO:0005353">
    <property type="term" value="F:fructose transmembrane transporter activity"/>
    <property type="evidence" value="ECO:0007669"/>
    <property type="project" value="UniProtKB-ARBA"/>
</dbReference>
<dbReference type="Proteomes" id="UP001474421">
    <property type="component" value="Unassembled WGS sequence"/>
</dbReference>
<feature type="transmembrane region" description="Helical" evidence="15">
    <location>
        <begin position="206"/>
        <end position="224"/>
    </location>
</feature>
<proteinExistence type="inferred from homology"/>
<keyword evidence="6" id="KW-0813">Transport</keyword>
<keyword evidence="8 17" id="KW-0762">Sugar transport</keyword>
<evidence type="ECO:0000256" key="3">
    <source>
        <dbReference type="ARBA" id="ARBA00004651"/>
    </source>
</evidence>
<evidence type="ECO:0000256" key="10">
    <source>
        <dbReference type="ARBA" id="ARBA00022989"/>
    </source>
</evidence>
<dbReference type="Pfam" id="PF00083">
    <property type="entry name" value="Sugar_tr"/>
    <property type="match status" value="1"/>
</dbReference>
<keyword evidence="7" id="KW-1003">Cell membrane</keyword>
<dbReference type="InterPro" id="IPR045263">
    <property type="entry name" value="GLUT"/>
</dbReference>
<feature type="transmembrane region" description="Helical" evidence="15">
    <location>
        <begin position="456"/>
        <end position="477"/>
    </location>
</feature>
<evidence type="ECO:0000256" key="13">
    <source>
        <dbReference type="ARBA" id="ARBA00031099"/>
    </source>
</evidence>
<feature type="compositionally biased region" description="Basic and acidic residues" evidence="14">
    <location>
        <begin position="48"/>
        <end position="58"/>
    </location>
</feature>